<dbReference type="Proteomes" id="UP000005268">
    <property type="component" value="Chromosome"/>
</dbReference>
<reference evidence="1 2" key="1">
    <citation type="journal article" date="2012" name="J. Bacteriol.">
        <title>Complete Genome Sequence of the Naphthalene-Degrading Pseudomonas putida Strain ND6.</title>
        <authorList>
            <person name="Li S."/>
            <person name="Zhao H."/>
            <person name="Li Y."/>
            <person name="Niu S."/>
            <person name="Cai B."/>
        </authorList>
    </citation>
    <scope>NUCLEOTIDE SEQUENCE [LARGE SCALE GENOMIC DNA]</scope>
    <source>
        <strain evidence="1 2">ND6</strain>
    </source>
</reference>
<dbReference type="AlphaFoldDB" id="I3V2X3"/>
<evidence type="ECO:0000313" key="1">
    <source>
        <dbReference type="EMBL" id="AFK72094.1"/>
    </source>
</evidence>
<gene>
    <name evidence="1" type="ORF">YSA_09807</name>
</gene>
<dbReference type="EMBL" id="CP003588">
    <property type="protein sequence ID" value="AFK72094.1"/>
    <property type="molecule type" value="Genomic_DNA"/>
</dbReference>
<dbReference type="HOGENOM" id="CLU_3187975_0_0_6"/>
<name>I3V2X3_PSEPU</name>
<sequence>MAANCGLAVAGRTLASAPVHDLLRVGPPALKKSWSASVVGLLIYSG</sequence>
<dbReference type="KEGG" id="ppi:YSA_09807"/>
<accession>I3V2X3</accession>
<protein>
    <submittedName>
        <fullName evidence="1">Uncharacterized protein</fullName>
    </submittedName>
</protein>
<proteinExistence type="predicted"/>
<organism evidence="1 2">
    <name type="scientific">Pseudomonas putida ND6</name>
    <dbReference type="NCBI Taxonomy" id="231023"/>
    <lineage>
        <taxon>Bacteria</taxon>
        <taxon>Pseudomonadati</taxon>
        <taxon>Pseudomonadota</taxon>
        <taxon>Gammaproteobacteria</taxon>
        <taxon>Pseudomonadales</taxon>
        <taxon>Pseudomonadaceae</taxon>
        <taxon>Pseudomonas</taxon>
    </lineage>
</organism>
<evidence type="ECO:0000313" key="2">
    <source>
        <dbReference type="Proteomes" id="UP000005268"/>
    </source>
</evidence>